<dbReference type="PANTHER" id="PTHR37162:SF1">
    <property type="entry name" value="BED-TYPE DOMAIN-CONTAINING PROTEIN"/>
    <property type="match status" value="1"/>
</dbReference>
<name>A0AAV3YPJ1_9GAST</name>
<evidence type="ECO:0000313" key="2">
    <source>
        <dbReference type="EMBL" id="GFN84467.1"/>
    </source>
</evidence>
<dbReference type="AlphaFoldDB" id="A0AAV3YPJ1"/>
<evidence type="ECO:0000256" key="1">
    <source>
        <dbReference type="SAM" id="Phobius"/>
    </source>
</evidence>
<comment type="caution">
    <text evidence="2">The sequence shown here is derived from an EMBL/GenBank/DDBJ whole genome shotgun (WGS) entry which is preliminary data.</text>
</comment>
<proteinExistence type="predicted"/>
<keyword evidence="3" id="KW-1185">Reference proteome</keyword>
<organism evidence="2 3">
    <name type="scientific">Plakobranchus ocellatus</name>
    <dbReference type="NCBI Taxonomy" id="259542"/>
    <lineage>
        <taxon>Eukaryota</taxon>
        <taxon>Metazoa</taxon>
        <taxon>Spiralia</taxon>
        <taxon>Lophotrochozoa</taxon>
        <taxon>Mollusca</taxon>
        <taxon>Gastropoda</taxon>
        <taxon>Heterobranchia</taxon>
        <taxon>Euthyneura</taxon>
        <taxon>Panpulmonata</taxon>
        <taxon>Sacoglossa</taxon>
        <taxon>Placobranchoidea</taxon>
        <taxon>Plakobranchidae</taxon>
        <taxon>Plakobranchus</taxon>
    </lineage>
</organism>
<keyword evidence="1" id="KW-1133">Transmembrane helix</keyword>
<evidence type="ECO:0000313" key="3">
    <source>
        <dbReference type="Proteomes" id="UP000735302"/>
    </source>
</evidence>
<dbReference type="Proteomes" id="UP000735302">
    <property type="component" value="Unassembled WGS sequence"/>
</dbReference>
<keyword evidence="1" id="KW-0472">Membrane</keyword>
<reference evidence="2 3" key="1">
    <citation type="journal article" date="2021" name="Elife">
        <title>Chloroplast acquisition without the gene transfer in kleptoplastic sea slugs, Plakobranchus ocellatus.</title>
        <authorList>
            <person name="Maeda T."/>
            <person name="Takahashi S."/>
            <person name="Yoshida T."/>
            <person name="Shimamura S."/>
            <person name="Takaki Y."/>
            <person name="Nagai Y."/>
            <person name="Toyoda A."/>
            <person name="Suzuki Y."/>
            <person name="Arimoto A."/>
            <person name="Ishii H."/>
            <person name="Satoh N."/>
            <person name="Nishiyama T."/>
            <person name="Hasebe M."/>
            <person name="Maruyama T."/>
            <person name="Minagawa J."/>
            <person name="Obokata J."/>
            <person name="Shigenobu S."/>
        </authorList>
    </citation>
    <scope>NUCLEOTIDE SEQUENCE [LARGE SCALE GENOMIC DNA]</scope>
</reference>
<dbReference type="PANTHER" id="PTHR37162">
    <property type="entry name" value="HAT FAMILY DIMERISATION DOMAINCONTAINING PROTEIN-RELATED"/>
    <property type="match status" value="1"/>
</dbReference>
<accession>A0AAV3YPJ1</accession>
<keyword evidence="1" id="KW-0812">Transmembrane</keyword>
<gene>
    <name evidence="2" type="ORF">PoB_001097300</name>
</gene>
<protein>
    <recommendedName>
        <fullName evidence="4">DUF4371 domain-containing protein</fullName>
    </recommendedName>
</protein>
<dbReference type="EMBL" id="BLXT01001319">
    <property type="protein sequence ID" value="GFN84467.1"/>
    <property type="molecule type" value="Genomic_DNA"/>
</dbReference>
<feature type="transmembrane region" description="Helical" evidence="1">
    <location>
        <begin position="27"/>
        <end position="48"/>
    </location>
</feature>
<evidence type="ECO:0008006" key="4">
    <source>
        <dbReference type="Google" id="ProtNLM"/>
    </source>
</evidence>
<sequence length="131" mass="14652">MNLAKCQASTTSLVSMFKPRNETANKAIMAEVLFTIFLVVHNLPLLVADHVGKLFRAMFPDSEIAKQYTCAHTKTRRIIDVLADDVEKKVTKGAKQGVFSLSMDGSNDKEQNSFTHLFCATAMVNKWSQIR</sequence>